<sequence>MTPALSVPSIMHLILLISLLATCTLALTLDPVYVDEDGVLWSHPLIDGKAITVNNTLKPLSNRALLKAGLPPRSPKFVRDAVAKRVPTPAEMAPRSVMTMVPLPDTANIIVRNAQGTLGFIGSELTIFETFQPVAEVAQAATFTITSTDGFIDLAVASEGEGFIGLGVGAAGTNFGPGSASYGFMTAVPESSTIAFNPFTDGGSESMIWQINLATLQLTAAWRTNGGSVPLTIFHDISFGDLDFAGDLAAFVNVFQDSVEPVTLLLIPK</sequence>
<proteinExistence type="predicted"/>
<keyword evidence="3" id="KW-1185">Reference proteome</keyword>
<evidence type="ECO:0000256" key="1">
    <source>
        <dbReference type="SAM" id="SignalP"/>
    </source>
</evidence>
<dbReference type="OrthoDB" id="4584900at2759"/>
<dbReference type="STRING" id="1314776.A0A165Y7M0"/>
<feature type="chain" id="PRO_5007869214" evidence="1">
    <location>
        <begin position="27"/>
        <end position="269"/>
    </location>
</feature>
<name>A0A165Y7M0_9AGAM</name>
<keyword evidence="1" id="KW-0732">Signal</keyword>
<evidence type="ECO:0000313" key="2">
    <source>
        <dbReference type="EMBL" id="KZT32964.1"/>
    </source>
</evidence>
<accession>A0A165Y7M0</accession>
<gene>
    <name evidence="2" type="ORF">SISSUDRAFT_1066530</name>
</gene>
<dbReference type="AlphaFoldDB" id="A0A165Y7M0"/>
<dbReference type="EMBL" id="KV428279">
    <property type="protein sequence ID" value="KZT32964.1"/>
    <property type="molecule type" value="Genomic_DNA"/>
</dbReference>
<protein>
    <submittedName>
        <fullName evidence="2">Uncharacterized protein</fullName>
    </submittedName>
</protein>
<reference evidence="2 3" key="1">
    <citation type="journal article" date="2016" name="Mol. Biol. Evol.">
        <title>Comparative Genomics of Early-Diverging Mushroom-Forming Fungi Provides Insights into the Origins of Lignocellulose Decay Capabilities.</title>
        <authorList>
            <person name="Nagy L.G."/>
            <person name="Riley R."/>
            <person name="Tritt A."/>
            <person name="Adam C."/>
            <person name="Daum C."/>
            <person name="Floudas D."/>
            <person name="Sun H."/>
            <person name="Yadav J.S."/>
            <person name="Pangilinan J."/>
            <person name="Larsson K.H."/>
            <person name="Matsuura K."/>
            <person name="Barry K."/>
            <person name="Labutti K."/>
            <person name="Kuo R."/>
            <person name="Ohm R.A."/>
            <person name="Bhattacharya S.S."/>
            <person name="Shirouzu T."/>
            <person name="Yoshinaga Y."/>
            <person name="Martin F.M."/>
            <person name="Grigoriev I.V."/>
            <person name="Hibbett D.S."/>
        </authorList>
    </citation>
    <scope>NUCLEOTIDE SEQUENCE [LARGE SCALE GENOMIC DNA]</scope>
    <source>
        <strain evidence="2 3">HHB10207 ss-3</strain>
    </source>
</reference>
<organism evidence="2 3">
    <name type="scientific">Sistotremastrum suecicum HHB10207 ss-3</name>
    <dbReference type="NCBI Taxonomy" id="1314776"/>
    <lineage>
        <taxon>Eukaryota</taxon>
        <taxon>Fungi</taxon>
        <taxon>Dikarya</taxon>
        <taxon>Basidiomycota</taxon>
        <taxon>Agaricomycotina</taxon>
        <taxon>Agaricomycetes</taxon>
        <taxon>Sistotremastrales</taxon>
        <taxon>Sistotremastraceae</taxon>
        <taxon>Sistotremastrum</taxon>
    </lineage>
</organism>
<evidence type="ECO:0000313" key="3">
    <source>
        <dbReference type="Proteomes" id="UP000076798"/>
    </source>
</evidence>
<dbReference type="Proteomes" id="UP000076798">
    <property type="component" value="Unassembled WGS sequence"/>
</dbReference>
<feature type="signal peptide" evidence="1">
    <location>
        <begin position="1"/>
        <end position="26"/>
    </location>
</feature>